<dbReference type="WBParaSite" id="SPAL_0000185350.1">
    <property type="protein sequence ID" value="SPAL_0000185350.1"/>
    <property type="gene ID" value="SPAL_0000185350"/>
</dbReference>
<dbReference type="AlphaFoldDB" id="A0A0N5B724"/>
<keyword evidence="1" id="KW-1133">Transmembrane helix</keyword>
<evidence type="ECO:0000313" key="3">
    <source>
        <dbReference type="WBParaSite" id="SPAL_0000185350.1"/>
    </source>
</evidence>
<name>A0A0N5B724_STREA</name>
<proteinExistence type="predicted"/>
<sequence length="142" mass="16760">MYSIFIRTKMNYLKLVIFVAVTILLDIEAYYIEDPSFIHERWKNKNTHSPTMIKLARESVYAFNEAQNTNYFFESLDSAQKRKEKEPHYKLSISVAAECGPFNLPCTKHLLSDVFGHPKSNKELKIDVEEDENYYPHSWNVF</sequence>
<accession>A0A0N5B724</accession>
<organism evidence="2 3">
    <name type="scientific">Strongyloides papillosus</name>
    <name type="common">Intestinal threadworm</name>
    <dbReference type="NCBI Taxonomy" id="174720"/>
    <lineage>
        <taxon>Eukaryota</taxon>
        <taxon>Metazoa</taxon>
        <taxon>Ecdysozoa</taxon>
        <taxon>Nematoda</taxon>
        <taxon>Chromadorea</taxon>
        <taxon>Rhabditida</taxon>
        <taxon>Tylenchina</taxon>
        <taxon>Panagrolaimomorpha</taxon>
        <taxon>Strongyloidoidea</taxon>
        <taxon>Strongyloididae</taxon>
        <taxon>Strongyloides</taxon>
    </lineage>
</organism>
<reference evidence="3" key="1">
    <citation type="submission" date="2017-02" db="UniProtKB">
        <authorList>
            <consortium name="WormBaseParasite"/>
        </authorList>
    </citation>
    <scope>IDENTIFICATION</scope>
</reference>
<keyword evidence="1" id="KW-0812">Transmembrane</keyword>
<keyword evidence="1" id="KW-0472">Membrane</keyword>
<evidence type="ECO:0000256" key="1">
    <source>
        <dbReference type="SAM" id="Phobius"/>
    </source>
</evidence>
<feature type="transmembrane region" description="Helical" evidence="1">
    <location>
        <begin position="12"/>
        <end position="32"/>
    </location>
</feature>
<dbReference type="Proteomes" id="UP000046392">
    <property type="component" value="Unplaced"/>
</dbReference>
<keyword evidence="2" id="KW-1185">Reference proteome</keyword>
<protein>
    <submittedName>
        <fullName evidence="3">Cystatin domain-containing protein</fullName>
    </submittedName>
</protein>
<evidence type="ECO:0000313" key="2">
    <source>
        <dbReference type="Proteomes" id="UP000046392"/>
    </source>
</evidence>